<dbReference type="NCBIfam" id="TIGR00254">
    <property type="entry name" value="GGDEF"/>
    <property type="match status" value="1"/>
</dbReference>
<dbReference type="Proteomes" id="UP001157947">
    <property type="component" value="Unassembled WGS sequence"/>
</dbReference>
<sequence>MDNINQKILKNLLKEITSRYDYMAKSFSSLKQEVETIKYIDYLTGLLSKEGFLRELGKLIEKAKSENKDKKIFVMTLDLDNFKYINDVYGHEIGDIFLKEIAINILENIDRSNSILGRTGGDEFCIAIYDVKNEEIIKTAEILLQKIENFSLNLGKNHLKTTASIGISIYPNDALDAKNLILRAEEALYEAKQKGKGIFIVFNKELHDRFRRIEEAKVLLNKAIISKNVYPFIQPIFDIKSKKFIGGEILLRIKDGNEFIPAYKFIDVANNFGYIDQLEHIIIEKIIDEDNLKILEDKFIFINKTIKSEKKAGFIKKEIDIYHTMKKEYNITPVIEITESSFVEYFGILSEFIKKLEEKGIFSALDDFGAGYASFRYLLNLDINILKIDGSLIKDILNNKRSVAIVKAISEISKDFGIKTVAEFVENKEILSVLNILDIDYAQGFYLSKPMSIIDFKNFLK</sequence>
<comment type="caution">
    <text evidence="3">The sequence shown here is derived from an EMBL/GenBank/DDBJ whole genome shotgun (WGS) entry which is preliminary data.</text>
</comment>
<dbReference type="Pfam" id="PF00563">
    <property type="entry name" value="EAL"/>
    <property type="match status" value="1"/>
</dbReference>
<dbReference type="InterPro" id="IPR035919">
    <property type="entry name" value="EAL_sf"/>
</dbReference>
<dbReference type="Pfam" id="PF00990">
    <property type="entry name" value="GGDEF"/>
    <property type="match status" value="1"/>
</dbReference>
<dbReference type="PROSITE" id="PS50887">
    <property type="entry name" value="GGDEF"/>
    <property type="match status" value="1"/>
</dbReference>
<dbReference type="SMART" id="SM00267">
    <property type="entry name" value="GGDEF"/>
    <property type="match status" value="1"/>
</dbReference>
<dbReference type="Gene3D" id="3.30.70.270">
    <property type="match status" value="1"/>
</dbReference>
<gene>
    <name evidence="3" type="ORF">SAMN06264868_1095</name>
</gene>
<dbReference type="InterPro" id="IPR029787">
    <property type="entry name" value="Nucleotide_cyclase"/>
</dbReference>
<dbReference type="PANTHER" id="PTHR33121">
    <property type="entry name" value="CYCLIC DI-GMP PHOSPHODIESTERASE PDEF"/>
    <property type="match status" value="1"/>
</dbReference>
<dbReference type="PANTHER" id="PTHR33121:SF71">
    <property type="entry name" value="OXYGEN SENSOR PROTEIN DOSP"/>
    <property type="match status" value="1"/>
</dbReference>
<dbReference type="EMBL" id="FXTX01000009">
    <property type="protein sequence ID" value="SMP11811.1"/>
    <property type="molecule type" value="Genomic_DNA"/>
</dbReference>
<organism evidence="3 4">
    <name type="scientific">Venenivibrio stagnispumantis</name>
    <dbReference type="NCBI Taxonomy" id="407998"/>
    <lineage>
        <taxon>Bacteria</taxon>
        <taxon>Pseudomonadati</taxon>
        <taxon>Aquificota</taxon>
        <taxon>Aquificia</taxon>
        <taxon>Aquificales</taxon>
        <taxon>Hydrogenothermaceae</taxon>
        <taxon>Venenivibrio</taxon>
    </lineage>
</organism>
<dbReference type="InterPro" id="IPR001633">
    <property type="entry name" value="EAL_dom"/>
</dbReference>
<dbReference type="InterPro" id="IPR050706">
    <property type="entry name" value="Cyclic-di-GMP_PDE-like"/>
</dbReference>
<evidence type="ECO:0000313" key="4">
    <source>
        <dbReference type="Proteomes" id="UP001157947"/>
    </source>
</evidence>
<accession>A0AA45WLL5</accession>
<dbReference type="AlphaFoldDB" id="A0AA45WLL5"/>
<dbReference type="InterPro" id="IPR043128">
    <property type="entry name" value="Rev_trsase/Diguanyl_cyclase"/>
</dbReference>
<evidence type="ECO:0000259" key="2">
    <source>
        <dbReference type="PROSITE" id="PS50887"/>
    </source>
</evidence>
<protein>
    <submittedName>
        <fullName evidence="3">Diguanylate cyclase (GGDEF) domain-containing protein</fullName>
    </submittedName>
</protein>
<dbReference type="SUPFAM" id="SSF141868">
    <property type="entry name" value="EAL domain-like"/>
    <property type="match status" value="1"/>
</dbReference>
<keyword evidence="4" id="KW-1185">Reference proteome</keyword>
<dbReference type="GO" id="GO:0071111">
    <property type="term" value="F:cyclic-guanylate-specific phosphodiesterase activity"/>
    <property type="evidence" value="ECO:0007669"/>
    <property type="project" value="InterPro"/>
</dbReference>
<dbReference type="InterPro" id="IPR000160">
    <property type="entry name" value="GGDEF_dom"/>
</dbReference>
<evidence type="ECO:0000259" key="1">
    <source>
        <dbReference type="PROSITE" id="PS50883"/>
    </source>
</evidence>
<feature type="domain" description="EAL" evidence="1">
    <location>
        <begin position="213"/>
        <end position="461"/>
    </location>
</feature>
<proteinExistence type="predicted"/>
<name>A0AA45WLL5_9AQUI</name>
<dbReference type="SUPFAM" id="SSF55073">
    <property type="entry name" value="Nucleotide cyclase"/>
    <property type="match status" value="1"/>
</dbReference>
<dbReference type="CDD" id="cd01949">
    <property type="entry name" value="GGDEF"/>
    <property type="match status" value="1"/>
</dbReference>
<dbReference type="Gene3D" id="3.20.20.450">
    <property type="entry name" value="EAL domain"/>
    <property type="match status" value="1"/>
</dbReference>
<feature type="domain" description="GGDEF" evidence="2">
    <location>
        <begin position="70"/>
        <end position="204"/>
    </location>
</feature>
<dbReference type="RefSeq" id="WP_265134444.1">
    <property type="nucleotide sequence ID" value="NZ_FXTX01000009.1"/>
</dbReference>
<dbReference type="CDD" id="cd01948">
    <property type="entry name" value="EAL"/>
    <property type="match status" value="1"/>
</dbReference>
<dbReference type="SMART" id="SM00052">
    <property type="entry name" value="EAL"/>
    <property type="match status" value="1"/>
</dbReference>
<reference evidence="3" key="1">
    <citation type="submission" date="2017-05" db="EMBL/GenBank/DDBJ databases">
        <authorList>
            <person name="Varghese N."/>
            <person name="Submissions S."/>
        </authorList>
    </citation>
    <scope>NUCLEOTIDE SEQUENCE</scope>
    <source>
        <strain evidence="3">DSM 18763</strain>
    </source>
</reference>
<evidence type="ECO:0000313" key="3">
    <source>
        <dbReference type="EMBL" id="SMP11811.1"/>
    </source>
</evidence>
<dbReference type="PROSITE" id="PS50883">
    <property type="entry name" value="EAL"/>
    <property type="match status" value="1"/>
</dbReference>